<keyword evidence="2" id="KW-0732">Signal</keyword>
<evidence type="ECO:0000256" key="5">
    <source>
        <dbReference type="ARBA" id="ARBA00023180"/>
    </source>
</evidence>
<dbReference type="RefSeq" id="XP_029716185.1">
    <property type="nucleotide sequence ID" value="XM_029860325.2"/>
</dbReference>
<dbReference type="InterPro" id="IPR007110">
    <property type="entry name" value="Ig-like_dom"/>
</dbReference>
<organism evidence="9 10">
    <name type="scientific">Aedes albopictus</name>
    <name type="common">Asian tiger mosquito</name>
    <name type="synonym">Stegomyia albopicta</name>
    <dbReference type="NCBI Taxonomy" id="7160"/>
    <lineage>
        <taxon>Eukaryota</taxon>
        <taxon>Metazoa</taxon>
        <taxon>Ecdysozoa</taxon>
        <taxon>Arthropoda</taxon>
        <taxon>Hexapoda</taxon>
        <taxon>Insecta</taxon>
        <taxon>Pterygota</taxon>
        <taxon>Neoptera</taxon>
        <taxon>Endopterygota</taxon>
        <taxon>Diptera</taxon>
        <taxon>Nematocera</taxon>
        <taxon>Culicoidea</taxon>
        <taxon>Culicidae</taxon>
        <taxon>Culicinae</taxon>
        <taxon>Aedini</taxon>
        <taxon>Aedes</taxon>
        <taxon>Stegomyia</taxon>
    </lineage>
</organism>
<dbReference type="SMART" id="SM00082">
    <property type="entry name" value="LRRCT"/>
    <property type="match status" value="1"/>
</dbReference>
<dbReference type="EnsemblMetazoa" id="AALFPA23_011562.R16405">
    <property type="protein sequence ID" value="AALFPA23_011562.P16405"/>
    <property type="gene ID" value="AALFPA23_011562"/>
</dbReference>
<accession>A0ABM1YRP6</accession>
<feature type="domain" description="Ig-like" evidence="8">
    <location>
        <begin position="316"/>
        <end position="416"/>
    </location>
</feature>
<feature type="compositionally biased region" description="Polar residues" evidence="6">
    <location>
        <begin position="1"/>
        <end position="19"/>
    </location>
</feature>
<dbReference type="PANTHER" id="PTHR24366">
    <property type="entry name" value="IG(IMMUNOGLOBULIN) AND LRR(LEUCINE RICH REPEAT) DOMAINS"/>
    <property type="match status" value="1"/>
</dbReference>
<feature type="compositionally biased region" description="Low complexity" evidence="6">
    <location>
        <begin position="834"/>
        <end position="853"/>
    </location>
</feature>
<keyword evidence="10" id="KW-1185">Reference proteome</keyword>
<name>A0ABM1YRP6_AEDAL</name>
<dbReference type="Pfam" id="PF13855">
    <property type="entry name" value="LRR_8"/>
    <property type="match status" value="2"/>
</dbReference>
<dbReference type="InterPro" id="IPR001611">
    <property type="entry name" value="Leu-rich_rpt"/>
</dbReference>
<feature type="region of interest" description="Disordered" evidence="6">
    <location>
        <begin position="1"/>
        <end position="41"/>
    </location>
</feature>
<keyword evidence="5" id="KW-0325">Glycoprotein</keyword>
<evidence type="ECO:0000256" key="7">
    <source>
        <dbReference type="SAM" id="Phobius"/>
    </source>
</evidence>
<evidence type="ECO:0000313" key="10">
    <source>
        <dbReference type="Proteomes" id="UP000069940"/>
    </source>
</evidence>
<dbReference type="Proteomes" id="UP000069940">
    <property type="component" value="Unassembled WGS sequence"/>
</dbReference>
<dbReference type="PROSITE" id="PS51450">
    <property type="entry name" value="LRR"/>
    <property type="match status" value="2"/>
</dbReference>
<dbReference type="SMART" id="SM00409">
    <property type="entry name" value="IG"/>
    <property type="match status" value="1"/>
</dbReference>
<dbReference type="InterPro" id="IPR003599">
    <property type="entry name" value="Ig_sub"/>
</dbReference>
<reference evidence="10" key="1">
    <citation type="journal article" date="2015" name="Proc. Natl. Acad. Sci. U.S.A.">
        <title>Genome sequence of the Asian Tiger mosquito, Aedes albopictus, reveals insights into its biology, genetics, and evolution.</title>
        <authorList>
            <person name="Chen X.G."/>
            <person name="Jiang X."/>
            <person name="Gu J."/>
            <person name="Xu M."/>
            <person name="Wu Y."/>
            <person name="Deng Y."/>
            <person name="Zhang C."/>
            <person name="Bonizzoni M."/>
            <person name="Dermauw W."/>
            <person name="Vontas J."/>
            <person name="Armbruster P."/>
            <person name="Huang X."/>
            <person name="Yang Y."/>
            <person name="Zhang H."/>
            <person name="He W."/>
            <person name="Peng H."/>
            <person name="Liu Y."/>
            <person name="Wu K."/>
            <person name="Chen J."/>
            <person name="Lirakis M."/>
            <person name="Topalis P."/>
            <person name="Van Leeuwen T."/>
            <person name="Hall A.B."/>
            <person name="Jiang X."/>
            <person name="Thorpe C."/>
            <person name="Mueller R.L."/>
            <person name="Sun C."/>
            <person name="Waterhouse R.M."/>
            <person name="Yan G."/>
            <person name="Tu Z.J."/>
            <person name="Fang X."/>
            <person name="James A.A."/>
        </authorList>
    </citation>
    <scope>NUCLEOTIDE SEQUENCE [LARGE SCALE GENOMIC DNA]</scope>
    <source>
        <strain evidence="10">Foshan</strain>
    </source>
</reference>
<dbReference type="SUPFAM" id="SSF48726">
    <property type="entry name" value="Immunoglobulin"/>
    <property type="match status" value="1"/>
</dbReference>
<dbReference type="Gene3D" id="2.60.40.10">
    <property type="entry name" value="Immunoglobulins"/>
    <property type="match status" value="1"/>
</dbReference>
<reference evidence="9" key="2">
    <citation type="submission" date="2025-05" db="UniProtKB">
        <authorList>
            <consortium name="EnsemblMetazoa"/>
        </authorList>
    </citation>
    <scope>IDENTIFICATION</scope>
    <source>
        <strain evidence="9">Foshan</strain>
    </source>
</reference>
<dbReference type="SMART" id="SM00369">
    <property type="entry name" value="LRR_TYP"/>
    <property type="match status" value="4"/>
</dbReference>
<keyword evidence="3" id="KW-0677">Repeat</keyword>
<evidence type="ECO:0000256" key="1">
    <source>
        <dbReference type="ARBA" id="ARBA00022614"/>
    </source>
</evidence>
<dbReference type="PROSITE" id="PS50835">
    <property type="entry name" value="IG_LIKE"/>
    <property type="match status" value="1"/>
</dbReference>
<dbReference type="RefSeq" id="XP_029716186.1">
    <property type="nucleotide sequence ID" value="XM_029860326.2"/>
</dbReference>
<dbReference type="InterPro" id="IPR013098">
    <property type="entry name" value="Ig_I-set"/>
</dbReference>
<feature type="region of interest" description="Disordered" evidence="6">
    <location>
        <begin position="692"/>
        <end position="789"/>
    </location>
</feature>
<feature type="region of interest" description="Disordered" evidence="6">
    <location>
        <begin position="802"/>
        <end position="864"/>
    </location>
</feature>
<evidence type="ECO:0000256" key="4">
    <source>
        <dbReference type="ARBA" id="ARBA00023157"/>
    </source>
</evidence>
<feature type="region of interest" description="Disordered" evidence="6">
    <location>
        <begin position="506"/>
        <end position="526"/>
    </location>
</feature>
<evidence type="ECO:0000256" key="3">
    <source>
        <dbReference type="ARBA" id="ARBA00022737"/>
    </source>
</evidence>
<feature type="compositionally biased region" description="Polar residues" evidence="6">
    <location>
        <begin position="723"/>
        <end position="735"/>
    </location>
</feature>
<evidence type="ECO:0000256" key="2">
    <source>
        <dbReference type="ARBA" id="ARBA00022729"/>
    </source>
</evidence>
<keyword evidence="7" id="KW-1133">Transmembrane helix</keyword>
<dbReference type="Pfam" id="PF07679">
    <property type="entry name" value="I-set"/>
    <property type="match status" value="1"/>
</dbReference>
<dbReference type="Gene3D" id="3.80.10.10">
    <property type="entry name" value="Ribonuclease Inhibitor"/>
    <property type="match status" value="2"/>
</dbReference>
<dbReference type="InterPro" id="IPR000483">
    <property type="entry name" value="Cys-rich_flank_reg_C"/>
</dbReference>
<dbReference type="InterPro" id="IPR003598">
    <property type="entry name" value="Ig_sub2"/>
</dbReference>
<feature type="transmembrane region" description="Helical" evidence="7">
    <location>
        <begin position="46"/>
        <end position="68"/>
    </location>
</feature>
<feature type="compositionally biased region" description="Basic and acidic residues" evidence="6">
    <location>
        <begin position="509"/>
        <end position="526"/>
    </location>
</feature>
<evidence type="ECO:0000256" key="6">
    <source>
        <dbReference type="SAM" id="MobiDB-lite"/>
    </source>
</evidence>
<feature type="compositionally biased region" description="Polar residues" evidence="6">
    <location>
        <begin position="770"/>
        <end position="781"/>
    </location>
</feature>
<dbReference type="PANTHER" id="PTHR24366:SF87">
    <property type="entry name" value="KEKKON 6, ISOFORM B"/>
    <property type="match status" value="1"/>
</dbReference>
<keyword evidence="1" id="KW-0433">Leucine-rich repeat</keyword>
<keyword evidence="4" id="KW-1015">Disulfide bond</keyword>
<dbReference type="EnsemblMetazoa" id="AALFPA23_011562.R16404">
    <property type="protein sequence ID" value="AALFPA23_011562.P16404"/>
    <property type="gene ID" value="AALFPA23_011562"/>
</dbReference>
<dbReference type="InterPro" id="IPR003591">
    <property type="entry name" value="Leu-rich_rpt_typical-subtyp"/>
</dbReference>
<evidence type="ECO:0000313" key="9">
    <source>
        <dbReference type="EnsemblMetazoa" id="AALFPA23_011562.P16405"/>
    </source>
</evidence>
<dbReference type="GeneID" id="109414931"/>
<dbReference type="SMART" id="SM00408">
    <property type="entry name" value="IGc2"/>
    <property type="match status" value="1"/>
</dbReference>
<dbReference type="InterPro" id="IPR032675">
    <property type="entry name" value="LRR_dom_sf"/>
</dbReference>
<evidence type="ECO:0000259" key="8">
    <source>
        <dbReference type="PROSITE" id="PS50835"/>
    </source>
</evidence>
<sequence length="864" mass="94737">MVASGGNNSAGQRTSTTAAATMDHHHHHHQDHHLQEENTRRRRRPVVLVSCPLWTLLVAVLLLAGAAVHGNTEKDFTQQCNKCRCSWKSGKRNADCTNQGLDLIPDDLSSELQVLDLSNNRIGEIRGYEMMRAHQQNLHKLYIKNSTIETLHKDSFRNLTILIELDLSNNKLKRLDPGLFDDLKKLRVIMLNHNQIERIENNLFQNLRFLTKIELNDNLIYRVALHSFINVPALSQIELDYNRLQILRKETFVNLEKLTSLSLTNNPWNCSCALRNFSEFIMTNSLYRSPTTCEQPPMLKGKEWNEIDLDDFACRPQIIDNRLIYPSDGQNATFTCKVTGLPLPKVDWLFHKRPVSKNDKRWSVTYAVRTNGKDTNEVLVSELTIVGVKPSDRGSYVCKATNPGGTDESEQFFDLTSPAPEVRPNRTNDILWIVLFVVLAILVVLILVIMVLCCVCRKTRRFKKNSSISENGLMNSKMDKSADGSVLDGGSVIMEMQKSLLTEVNPVEKPPRRSDIEATDKNDYDEGPEVKKTLLEETGFATQEDETASVALSDTAPRTRAAYVDEGGYGTTNLPPDLLAFPNTRFPQSPSIQSSMSNIHDGRIYATKSPLSSPIYQHSPSILGASGQVPAGFRTLQHPKTGRTLAIATQRSNSPFTPAPLIYPQVVMKQGYVTIPRKPRTPSWTPSINSTATTAELLPPTSPTSNSGDLPAATEPVYDNLGLRTTASGNSTLKLNKSGGKAGAGSSSTYSMKNRPLPATPGGQTALPPTHNNSTGGSNYESIPEVGGQSATPAIAGLESIYGRTTTGGSSSSRSKVPPRPPPKPKKKPSLVVAAATSPGSSGLASTSSTSPLFADEGEDGTEV</sequence>
<feature type="transmembrane region" description="Helical" evidence="7">
    <location>
        <begin position="430"/>
        <end position="455"/>
    </location>
</feature>
<proteinExistence type="predicted"/>
<keyword evidence="7" id="KW-0812">Transmembrane</keyword>
<protein>
    <recommendedName>
        <fullName evidence="8">Ig-like domain-containing protein</fullName>
    </recommendedName>
</protein>
<keyword evidence="7" id="KW-0472">Membrane</keyword>
<dbReference type="InterPro" id="IPR013783">
    <property type="entry name" value="Ig-like_fold"/>
</dbReference>
<dbReference type="InterPro" id="IPR036179">
    <property type="entry name" value="Ig-like_dom_sf"/>
</dbReference>
<dbReference type="SUPFAM" id="SSF52058">
    <property type="entry name" value="L domain-like"/>
    <property type="match status" value="1"/>
</dbReference>